<dbReference type="SUPFAM" id="SSF50022">
    <property type="entry name" value="ISP domain"/>
    <property type="match status" value="1"/>
</dbReference>
<comment type="similarity">
    <text evidence="2">Belongs to the major facilitator superfamily. Nitrate/nitrite porter (TC 2.A.1.8) family.</text>
</comment>
<dbReference type="InterPro" id="IPR036259">
    <property type="entry name" value="MFS_trans_sf"/>
</dbReference>
<dbReference type="CDD" id="cd17341">
    <property type="entry name" value="MFS_NRT2_like"/>
    <property type="match status" value="1"/>
</dbReference>
<feature type="transmembrane region" description="Helical" evidence="13">
    <location>
        <begin position="324"/>
        <end position="344"/>
    </location>
</feature>
<feature type="transmembrane region" description="Helical" evidence="13">
    <location>
        <begin position="365"/>
        <end position="385"/>
    </location>
</feature>
<feature type="transmembrane region" description="Helical" evidence="13">
    <location>
        <begin position="435"/>
        <end position="453"/>
    </location>
</feature>
<feature type="transmembrane region" description="Helical" evidence="13">
    <location>
        <begin position="515"/>
        <end position="535"/>
    </location>
</feature>
<dbReference type="Gene3D" id="1.20.1250.20">
    <property type="entry name" value="MFS general substrate transporter like domains"/>
    <property type="match status" value="1"/>
</dbReference>
<sequence>MTVEIHDGTGWQAVCDWSALTPGRGVAVLVGEEQVAVFRDRDGQVYAVANRDPFSGAYVLSRGIVGSRGGVPVVASPMYKQAFDLRTGACLDEPTAPDGSETALRVWTVRADPAASPAPVLTPGPPEPPGPSGPSARPGRDIDDWRPEDPVFWRETGAAVARRNLLFSVLCEHIGFSVWSLWSVLVLFLGPEYGIDAAGKFLLTALPTALGAVLRLPYTFAVAKFGGRNWTVFSALLLLVPTALAGAVLEPGVSYTTLLTVACVAGVGGGNFASSMANINAFYPQRLKGWALGVNAGGGNLGVPAVQLLGLLVLAVAGSAHPRLLPLVYLPLIVLVALGAALRMDNLTALRNDKRAVRDICREPHTWVMSLLYLGTFGSFIGFGFAFGQVLQVQFHDTFDTPAKAASLTFLGPLLGSLVRPVGGLLADRWGGARVTLWNYGAMAAGAAVVLAASRQGSLPLFLAGFVALFVFSGVGNGSTYKMIPAIFRARARAAVAAGADEAAAEREARRRSSALIGVAGAVGAFGGVLVNVAFRQSFAGAHNGDAAYLAFLATYALCLALTWAVYLRPSPNRLEGV</sequence>
<dbReference type="InterPro" id="IPR011701">
    <property type="entry name" value="MFS"/>
</dbReference>
<dbReference type="InterPro" id="IPR012748">
    <property type="entry name" value="Rieske-like_NirD"/>
</dbReference>
<dbReference type="CDD" id="cd03529">
    <property type="entry name" value="Rieske_NirD"/>
    <property type="match status" value="1"/>
</dbReference>
<evidence type="ECO:0000256" key="7">
    <source>
        <dbReference type="ARBA" id="ARBA00023002"/>
    </source>
</evidence>
<evidence type="ECO:0000256" key="12">
    <source>
        <dbReference type="SAM" id="MobiDB-lite"/>
    </source>
</evidence>
<feature type="transmembrane region" description="Helical" evidence="13">
    <location>
        <begin position="459"/>
        <end position="481"/>
    </location>
</feature>
<feature type="region of interest" description="Disordered" evidence="12">
    <location>
        <begin position="115"/>
        <end position="141"/>
    </location>
</feature>
<keyword evidence="8" id="KW-0408">Iron</keyword>
<gene>
    <name evidence="15" type="ORF">GCM10009544_50320</name>
</gene>
<dbReference type="NCBIfam" id="TIGR02378">
    <property type="entry name" value="nirD_assim_sml"/>
    <property type="match status" value="1"/>
</dbReference>
<feature type="transmembrane region" description="Helical" evidence="13">
    <location>
        <begin position="255"/>
        <end position="273"/>
    </location>
</feature>
<evidence type="ECO:0000256" key="8">
    <source>
        <dbReference type="ARBA" id="ARBA00023004"/>
    </source>
</evidence>
<reference evidence="16" key="1">
    <citation type="journal article" date="2019" name="Int. J. Syst. Evol. Microbiol.">
        <title>The Global Catalogue of Microorganisms (GCM) 10K type strain sequencing project: providing services to taxonomists for standard genome sequencing and annotation.</title>
        <authorList>
            <consortium name="The Broad Institute Genomics Platform"/>
            <consortium name="The Broad Institute Genome Sequencing Center for Infectious Disease"/>
            <person name="Wu L."/>
            <person name="Ma J."/>
        </authorList>
    </citation>
    <scope>NUCLEOTIDE SEQUENCE [LARGE SCALE GENOMIC DNA]</scope>
    <source>
        <strain evidence="16">JCM 10649</strain>
    </source>
</reference>
<name>A0ABP3KLV3_9ACTN</name>
<proteinExistence type="inferred from homology"/>
<evidence type="ECO:0000313" key="15">
    <source>
        <dbReference type="EMBL" id="GAA0482304.1"/>
    </source>
</evidence>
<organism evidence="15 16">
    <name type="scientific">Streptomyces stramineus</name>
    <dbReference type="NCBI Taxonomy" id="173861"/>
    <lineage>
        <taxon>Bacteria</taxon>
        <taxon>Bacillati</taxon>
        <taxon>Actinomycetota</taxon>
        <taxon>Actinomycetes</taxon>
        <taxon>Kitasatosporales</taxon>
        <taxon>Streptomycetaceae</taxon>
        <taxon>Streptomyces</taxon>
    </lineage>
</organism>
<comment type="caution">
    <text evidence="15">The sequence shown here is derived from an EMBL/GenBank/DDBJ whole genome shotgun (WGS) entry which is preliminary data.</text>
</comment>
<feature type="transmembrane region" description="Helical" evidence="13">
    <location>
        <begin position="201"/>
        <end position="218"/>
    </location>
</feature>
<protein>
    <submittedName>
        <fullName evidence="15">NarK family nitrate/nitrite MFS transporter</fullName>
    </submittedName>
</protein>
<feature type="domain" description="Rieske" evidence="14">
    <location>
        <begin position="12"/>
        <end position="107"/>
    </location>
</feature>
<feature type="transmembrane region" description="Helical" evidence="13">
    <location>
        <begin position="405"/>
        <end position="423"/>
    </location>
</feature>
<dbReference type="Gene3D" id="2.102.10.10">
    <property type="entry name" value="Rieske [2Fe-2S] iron-sulphur domain"/>
    <property type="match status" value="1"/>
</dbReference>
<dbReference type="SUPFAM" id="SSF103473">
    <property type="entry name" value="MFS general substrate transporter"/>
    <property type="match status" value="1"/>
</dbReference>
<evidence type="ECO:0000256" key="13">
    <source>
        <dbReference type="SAM" id="Phobius"/>
    </source>
</evidence>
<feature type="transmembrane region" description="Helical" evidence="13">
    <location>
        <begin position="165"/>
        <end position="189"/>
    </location>
</feature>
<dbReference type="InterPro" id="IPR044772">
    <property type="entry name" value="NO3_transporter"/>
</dbReference>
<evidence type="ECO:0000313" key="16">
    <source>
        <dbReference type="Proteomes" id="UP001499895"/>
    </source>
</evidence>
<accession>A0ABP3KLV3</accession>
<keyword evidence="9" id="KW-0411">Iron-sulfur</keyword>
<dbReference type="PANTHER" id="PTHR23515">
    <property type="entry name" value="HIGH-AFFINITY NITRATE TRANSPORTER 2.3"/>
    <property type="match status" value="1"/>
</dbReference>
<evidence type="ECO:0000256" key="9">
    <source>
        <dbReference type="ARBA" id="ARBA00023014"/>
    </source>
</evidence>
<keyword evidence="4" id="KW-0001">2Fe-2S</keyword>
<dbReference type="Proteomes" id="UP001499895">
    <property type="component" value="Unassembled WGS sequence"/>
</dbReference>
<dbReference type="PROSITE" id="PS51300">
    <property type="entry name" value="NIRD"/>
    <property type="match status" value="1"/>
</dbReference>
<keyword evidence="11 13" id="KW-0472">Membrane</keyword>
<dbReference type="PROSITE" id="PS51296">
    <property type="entry name" value="RIESKE"/>
    <property type="match status" value="1"/>
</dbReference>
<evidence type="ECO:0000256" key="5">
    <source>
        <dbReference type="ARBA" id="ARBA00022723"/>
    </source>
</evidence>
<dbReference type="InterPro" id="IPR017941">
    <property type="entry name" value="Rieske_2Fe-2S"/>
</dbReference>
<evidence type="ECO:0000256" key="6">
    <source>
        <dbReference type="ARBA" id="ARBA00022989"/>
    </source>
</evidence>
<keyword evidence="3 13" id="KW-0812">Transmembrane</keyword>
<evidence type="ECO:0000256" key="11">
    <source>
        <dbReference type="ARBA" id="ARBA00023136"/>
    </source>
</evidence>
<evidence type="ECO:0000256" key="10">
    <source>
        <dbReference type="ARBA" id="ARBA00023063"/>
    </source>
</evidence>
<keyword evidence="5" id="KW-0479">Metal-binding</keyword>
<dbReference type="InterPro" id="IPR036922">
    <property type="entry name" value="Rieske_2Fe-2S_sf"/>
</dbReference>
<evidence type="ECO:0000256" key="4">
    <source>
        <dbReference type="ARBA" id="ARBA00022714"/>
    </source>
</evidence>
<dbReference type="EMBL" id="BAAAHB010000075">
    <property type="protein sequence ID" value="GAA0482304.1"/>
    <property type="molecule type" value="Genomic_DNA"/>
</dbReference>
<keyword evidence="16" id="KW-1185">Reference proteome</keyword>
<evidence type="ECO:0000256" key="2">
    <source>
        <dbReference type="ARBA" id="ARBA00008432"/>
    </source>
</evidence>
<feature type="transmembrane region" description="Helical" evidence="13">
    <location>
        <begin position="294"/>
        <end position="318"/>
    </location>
</feature>
<dbReference type="Pfam" id="PF07690">
    <property type="entry name" value="MFS_1"/>
    <property type="match status" value="1"/>
</dbReference>
<keyword evidence="6 13" id="KW-1133">Transmembrane helix</keyword>
<feature type="transmembrane region" description="Helical" evidence="13">
    <location>
        <begin position="230"/>
        <end position="249"/>
    </location>
</feature>
<keyword evidence="7" id="KW-0560">Oxidoreductase</keyword>
<feature type="compositionally biased region" description="Pro residues" evidence="12">
    <location>
        <begin position="120"/>
        <end position="132"/>
    </location>
</feature>
<evidence type="ECO:0000256" key="3">
    <source>
        <dbReference type="ARBA" id="ARBA00022692"/>
    </source>
</evidence>
<evidence type="ECO:0000259" key="14">
    <source>
        <dbReference type="PROSITE" id="PS51296"/>
    </source>
</evidence>
<keyword evidence="10" id="KW-0534">Nitrate assimilation</keyword>
<feature type="transmembrane region" description="Helical" evidence="13">
    <location>
        <begin position="547"/>
        <end position="568"/>
    </location>
</feature>
<dbReference type="Pfam" id="PF13806">
    <property type="entry name" value="Rieske_2"/>
    <property type="match status" value="1"/>
</dbReference>
<comment type="subcellular location">
    <subcellularLocation>
        <location evidence="1">Membrane</location>
        <topology evidence="1">Multi-pass membrane protein</topology>
    </subcellularLocation>
</comment>
<evidence type="ECO:0000256" key="1">
    <source>
        <dbReference type="ARBA" id="ARBA00004141"/>
    </source>
</evidence>